<dbReference type="AlphaFoldDB" id="A0A5B8T3D3"/>
<sequence length="373" mass="42087">MYQNYHTDEQFNFQINRFIEPFYENETVQADVYAAAKHITDVKSWISVWMALGQKANDAKQYALSSAYYQLADFFVGEDDPIKAQTYSLFKSNYYQSIDKSQIEFDQIPYQHGKIPVAIIRQVGATKTLVFHGGFDSYLEELIRLVLTHCIGALKSYNFVLFEGPGQGMSLKSGLPMTYQWELPVKAVLDYYNIEEADLMGMSLGGYLSMRAAAFEPRIKKVIAFDVYYSMMDSLTMKLPDKAVNAVHKINNPVIAALVNRKIMAATQNDVDMAFKIQKGNEVMHTKKPSDLIKAISKFTMAGIEDKITQDVLLLAGDHDMYVPSKTVDDVAKSLINAKSVTTYLFDQASGGERHCQVGNKQIAFDKINHFLG</sequence>
<reference evidence="1 2" key="1">
    <citation type="submission" date="2019-06" db="EMBL/GenBank/DDBJ databases">
        <title>Genome analyses of bacteria isolated from kimchi.</title>
        <authorList>
            <person name="Lee S."/>
            <person name="Ahn S."/>
            <person name="Roh S."/>
        </authorList>
    </citation>
    <scope>NUCLEOTIDE SEQUENCE [LARGE SCALE GENOMIC DNA]</scope>
    <source>
        <strain evidence="1 2">CBA3630</strain>
    </source>
</reference>
<accession>A0A5B8T3D3</accession>
<name>A0A5B8T3D3_LEUPS</name>
<dbReference type="RefSeq" id="WP_147651500.1">
    <property type="nucleotide sequence ID" value="NZ_BMBO01000005.1"/>
</dbReference>
<gene>
    <name evidence="1" type="ORF">FGL85_07345</name>
</gene>
<dbReference type="SUPFAM" id="SSF53474">
    <property type="entry name" value="alpha/beta-Hydrolases"/>
    <property type="match status" value="1"/>
</dbReference>
<protein>
    <submittedName>
        <fullName evidence="1">Alpha/beta hydrolase</fullName>
    </submittedName>
</protein>
<dbReference type="InterPro" id="IPR029058">
    <property type="entry name" value="AB_hydrolase_fold"/>
</dbReference>
<evidence type="ECO:0000313" key="2">
    <source>
        <dbReference type="Proteomes" id="UP000321296"/>
    </source>
</evidence>
<organism evidence="1 2">
    <name type="scientific">Leuconostoc pseudomesenteroides</name>
    <dbReference type="NCBI Taxonomy" id="33968"/>
    <lineage>
        <taxon>Bacteria</taxon>
        <taxon>Bacillati</taxon>
        <taxon>Bacillota</taxon>
        <taxon>Bacilli</taxon>
        <taxon>Lactobacillales</taxon>
        <taxon>Lactobacillaceae</taxon>
        <taxon>Leuconostoc</taxon>
    </lineage>
</organism>
<dbReference type="Gene3D" id="3.40.50.1820">
    <property type="entry name" value="alpha/beta hydrolase"/>
    <property type="match status" value="1"/>
</dbReference>
<keyword evidence="1" id="KW-0378">Hydrolase</keyword>
<proteinExistence type="predicted"/>
<dbReference type="KEGG" id="lpse:FGL85_07345"/>
<dbReference type="GO" id="GO:0016787">
    <property type="term" value="F:hydrolase activity"/>
    <property type="evidence" value="ECO:0007669"/>
    <property type="project" value="UniProtKB-KW"/>
</dbReference>
<dbReference type="EMBL" id="CP042383">
    <property type="protein sequence ID" value="QEA42335.1"/>
    <property type="molecule type" value="Genomic_DNA"/>
</dbReference>
<dbReference type="Proteomes" id="UP000321296">
    <property type="component" value="Chromosome"/>
</dbReference>
<evidence type="ECO:0000313" key="1">
    <source>
        <dbReference type="EMBL" id="QEA42335.1"/>
    </source>
</evidence>